<dbReference type="OrthoDB" id="6359816at2759"/>
<dbReference type="GO" id="GO:0005737">
    <property type="term" value="C:cytoplasm"/>
    <property type="evidence" value="ECO:0007669"/>
    <property type="project" value="TreeGrafter"/>
</dbReference>
<keyword evidence="4" id="KW-1185">Reference proteome</keyword>
<proteinExistence type="predicted"/>
<dbReference type="EMBL" id="CAICTM010000329">
    <property type="protein sequence ID" value="CAB9508036.1"/>
    <property type="molecule type" value="Genomic_DNA"/>
</dbReference>
<protein>
    <submittedName>
        <fullName evidence="3">BTB POZ domain containing</fullName>
    </submittedName>
</protein>
<evidence type="ECO:0000313" key="4">
    <source>
        <dbReference type="Proteomes" id="UP001153069"/>
    </source>
</evidence>
<evidence type="ECO:0000256" key="1">
    <source>
        <dbReference type="SAM" id="MobiDB-lite"/>
    </source>
</evidence>
<evidence type="ECO:0000259" key="2">
    <source>
        <dbReference type="PROSITE" id="PS50097"/>
    </source>
</evidence>
<feature type="domain" description="BTB" evidence="2">
    <location>
        <begin position="28"/>
        <end position="96"/>
    </location>
</feature>
<feature type="compositionally biased region" description="Low complexity" evidence="1">
    <location>
        <begin position="496"/>
        <end position="527"/>
    </location>
</feature>
<sequence>MMSHKKKDSEPMTATKRLLAGLRDGKMADVELVGDDGIRVPALRCVLACASPVMHNLLYGDPARASSSVVKISGCSNKTLRALVEYCCSDELNASIWDGSCPPAEIVKDIVALARVSHAYGIPNMEERVLEGINPLMAAIPPLACVVFNYADPSTTRAIHKSALAMIREKPYVCLQQEGQNVGGMICLSPEKLQEVIRDTGLQVDELFLFKQLIRWRSYNRNVYANATAICKQLVSYIDLNYIDPGDIKNFVIDSGLVEDKSIIDALLEQSIAATREGLAYAAMRGNMGKDQIYAMVQGAGTPECNGLYKQIHKEGTLMCYGKVVDEKRMMLLLKDNHTSWKICDHETLYYEWTSHIDSHHDQYPVSGWVAASHNASTMPTPTIKWFRPRGKSPRLPRSAAPSSSSSVPHLPPASTRIPINPASSFDGRPSPGEKGLSSTSHLHQHIRHHHSMDETDSHSRGESNSPTPMSQHLRRTSSRGEPISPTPMTPHSRRSPSPQSSYPQHSGLSSSSSSGLPSHLSSPSVHHGIHSIPSREHHAYHNSSASQHSSAQSYHHHHHHRDAPRGATNSPQTPVAVRISPRTPSPRLSFSTMPPVKESVSWAI</sequence>
<dbReference type="InterPro" id="IPR011333">
    <property type="entry name" value="SKP1/BTB/POZ_sf"/>
</dbReference>
<dbReference type="PANTHER" id="PTHR46306">
    <property type="entry name" value="BTB/POZ DOMAIN-CONTAINING PROTEIN 9"/>
    <property type="match status" value="1"/>
</dbReference>
<name>A0A9N8DWE1_9STRA</name>
<dbReference type="PANTHER" id="PTHR46306:SF1">
    <property type="entry name" value="BTB_POZ DOMAIN-CONTAINING PROTEIN 9"/>
    <property type="match status" value="1"/>
</dbReference>
<evidence type="ECO:0000313" key="3">
    <source>
        <dbReference type="EMBL" id="CAB9508036.1"/>
    </source>
</evidence>
<dbReference type="Proteomes" id="UP001153069">
    <property type="component" value="Unassembled WGS sequence"/>
</dbReference>
<dbReference type="InterPro" id="IPR000210">
    <property type="entry name" value="BTB/POZ_dom"/>
</dbReference>
<reference evidence="3" key="1">
    <citation type="submission" date="2020-06" db="EMBL/GenBank/DDBJ databases">
        <authorList>
            <consortium name="Plant Systems Biology data submission"/>
        </authorList>
    </citation>
    <scope>NUCLEOTIDE SEQUENCE</scope>
    <source>
        <strain evidence="3">D6</strain>
    </source>
</reference>
<dbReference type="AlphaFoldDB" id="A0A9N8DWE1"/>
<dbReference type="Gene3D" id="3.30.710.10">
    <property type="entry name" value="Potassium Channel Kv1.1, Chain A"/>
    <property type="match status" value="1"/>
</dbReference>
<dbReference type="PROSITE" id="PS50097">
    <property type="entry name" value="BTB"/>
    <property type="match status" value="1"/>
</dbReference>
<organism evidence="3 4">
    <name type="scientific">Seminavis robusta</name>
    <dbReference type="NCBI Taxonomy" id="568900"/>
    <lineage>
        <taxon>Eukaryota</taxon>
        <taxon>Sar</taxon>
        <taxon>Stramenopiles</taxon>
        <taxon>Ochrophyta</taxon>
        <taxon>Bacillariophyta</taxon>
        <taxon>Bacillariophyceae</taxon>
        <taxon>Bacillariophycidae</taxon>
        <taxon>Naviculales</taxon>
        <taxon>Naviculaceae</taxon>
        <taxon>Seminavis</taxon>
    </lineage>
</organism>
<comment type="caution">
    <text evidence="3">The sequence shown here is derived from an EMBL/GenBank/DDBJ whole genome shotgun (WGS) entry which is preliminary data.</text>
</comment>
<dbReference type="CDD" id="cd18186">
    <property type="entry name" value="BTB_POZ_ZBTB_KLHL-like"/>
    <property type="match status" value="1"/>
</dbReference>
<feature type="compositionally biased region" description="Basic and acidic residues" evidence="1">
    <location>
        <begin position="452"/>
        <end position="462"/>
    </location>
</feature>
<dbReference type="InterPro" id="IPR052407">
    <property type="entry name" value="BTB_POZ_domain_cont_9"/>
</dbReference>
<feature type="region of interest" description="Disordered" evidence="1">
    <location>
        <begin position="380"/>
        <end position="595"/>
    </location>
</feature>
<dbReference type="SUPFAM" id="SSF54695">
    <property type="entry name" value="POZ domain"/>
    <property type="match status" value="1"/>
</dbReference>
<feature type="compositionally biased region" description="Low complexity" evidence="1">
    <location>
        <begin position="396"/>
        <end position="415"/>
    </location>
</feature>
<feature type="compositionally biased region" description="Low complexity" evidence="1">
    <location>
        <begin position="542"/>
        <end position="554"/>
    </location>
</feature>
<gene>
    <name evidence="3" type="ORF">SEMRO_330_G119000.1</name>
</gene>
<dbReference type="Pfam" id="PF00651">
    <property type="entry name" value="BTB"/>
    <property type="match status" value="1"/>
</dbReference>
<accession>A0A9N8DWE1</accession>